<evidence type="ECO:0000259" key="1">
    <source>
        <dbReference type="Pfam" id="PF13577"/>
    </source>
</evidence>
<dbReference type="EMBL" id="VLTJ01000026">
    <property type="protein sequence ID" value="TSH93817.1"/>
    <property type="molecule type" value="Genomic_DNA"/>
</dbReference>
<dbReference type="AlphaFoldDB" id="A0A556ALR3"/>
<evidence type="ECO:0000313" key="3">
    <source>
        <dbReference type="Proteomes" id="UP000318405"/>
    </source>
</evidence>
<gene>
    <name evidence="2" type="ORF">FOZ76_13070</name>
</gene>
<dbReference type="RefSeq" id="WP_143948718.1">
    <property type="nucleotide sequence ID" value="NZ_BAABMB010000006.1"/>
</dbReference>
<name>A0A556ALR3_9BURK</name>
<dbReference type="Pfam" id="PF13577">
    <property type="entry name" value="SnoaL_4"/>
    <property type="match status" value="1"/>
</dbReference>
<protein>
    <recommendedName>
        <fullName evidence="1">SnoaL-like domain-containing protein</fullName>
    </recommendedName>
</protein>
<keyword evidence="3" id="KW-1185">Reference proteome</keyword>
<proteinExistence type="predicted"/>
<dbReference type="InterPro" id="IPR032710">
    <property type="entry name" value="NTF2-like_dom_sf"/>
</dbReference>
<dbReference type="Proteomes" id="UP000318405">
    <property type="component" value="Unassembled WGS sequence"/>
</dbReference>
<dbReference type="InterPro" id="IPR037401">
    <property type="entry name" value="SnoaL-like"/>
</dbReference>
<evidence type="ECO:0000313" key="2">
    <source>
        <dbReference type="EMBL" id="TSH93817.1"/>
    </source>
</evidence>
<accession>A0A556ALR3</accession>
<reference evidence="2 3" key="1">
    <citation type="submission" date="2019-07" db="EMBL/GenBank/DDBJ databases">
        <title>Qingshengfaniella alkalisoli gen. nov., sp. nov., isolated from saline soil.</title>
        <authorList>
            <person name="Xu L."/>
            <person name="Huang X.-X."/>
            <person name="Sun J.-Q."/>
        </authorList>
    </citation>
    <scope>NUCLEOTIDE SEQUENCE [LARGE SCALE GENOMIC DNA]</scope>
    <source>
        <strain evidence="2 3">DSM 27279</strain>
    </source>
</reference>
<sequence length="150" mass="16942">MTIPNPATADRLVLSQELQALVLEYWYEVDMHHGRQAHLFYTEDAVFETSLKRRQGRDAIREFYAGREQRGPRVSLHLVHNFRTVPQADGTAAINYVLALHAADGAPVLPSRPAIMLADARETAVRTADGWRFSSRTLRPLFRDDTPTTG</sequence>
<dbReference type="SUPFAM" id="SSF54427">
    <property type="entry name" value="NTF2-like"/>
    <property type="match status" value="1"/>
</dbReference>
<dbReference type="Gene3D" id="3.10.450.50">
    <property type="match status" value="1"/>
</dbReference>
<feature type="domain" description="SnoaL-like" evidence="1">
    <location>
        <begin position="16"/>
        <end position="137"/>
    </location>
</feature>
<organism evidence="2 3">
    <name type="scientific">Verticiella sediminum</name>
    <dbReference type="NCBI Taxonomy" id="1247510"/>
    <lineage>
        <taxon>Bacteria</taxon>
        <taxon>Pseudomonadati</taxon>
        <taxon>Pseudomonadota</taxon>
        <taxon>Betaproteobacteria</taxon>
        <taxon>Burkholderiales</taxon>
        <taxon>Alcaligenaceae</taxon>
        <taxon>Verticiella</taxon>
    </lineage>
</organism>
<dbReference type="CDD" id="cd00531">
    <property type="entry name" value="NTF2_like"/>
    <property type="match status" value="1"/>
</dbReference>
<comment type="caution">
    <text evidence="2">The sequence shown here is derived from an EMBL/GenBank/DDBJ whole genome shotgun (WGS) entry which is preliminary data.</text>
</comment>
<dbReference type="OrthoDB" id="8683999at2"/>